<organism evidence="3">
    <name type="scientific">Streptococcus suis</name>
    <dbReference type="NCBI Taxonomy" id="1307"/>
    <lineage>
        <taxon>Bacteria</taxon>
        <taxon>Bacillati</taxon>
        <taxon>Bacillota</taxon>
        <taxon>Bacilli</taxon>
        <taxon>Lactobacillales</taxon>
        <taxon>Streptococcaceae</taxon>
        <taxon>Streptococcus</taxon>
    </lineage>
</organism>
<dbReference type="EMBL" id="MK211786">
    <property type="protein sequence ID" value="QID25097.1"/>
    <property type="molecule type" value="Genomic_DNA"/>
</dbReference>
<gene>
    <name evidence="3" type="ORF">YS23-GM000002</name>
    <name evidence="4" type="ORF">YS72-GM000002</name>
</gene>
<evidence type="ECO:0000313" key="3">
    <source>
        <dbReference type="EMBL" id="QID25044.1"/>
    </source>
</evidence>
<dbReference type="Pfam" id="PF14287">
    <property type="entry name" value="DUF4368"/>
    <property type="match status" value="1"/>
</dbReference>
<reference evidence="3" key="1">
    <citation type="submission" date="2018-11" db="EMBL/GenBank/DDBJ databases">
        <title>Characterization of mobile element carrying drug resistance determinants of Streptococcus suis from China.</title>
        <authorList>
            <person name="Zheng H."/>
        </authorList>
    </citation>
    <scope>NUCLEOTIDE SEQUENCE</scope>
</reference>
<sequence length="258" mass="29930">MCTAHSIEARDLFNAVLADINRFADMAVNDEKAVRAIERRLTETDQSRAKSLEKEKKKLNKRLAELDRLFSSLYEDKVMERITERNFEMMSGKYQKEQLEIEARLKEVTETLNDSYEKSQGVRDFLSLIRNYQGLKELDATIINALIDKILVSEREKLADGTVRQEIKIYYKFIGFVGELHITPTKRWTALKPKNCTVCGVEYVPSSGISKYCPACAKRIQREKSNESKRRSRERNRRACIELSAKNDRLTLSSEMDD</sequence>
<accession>A0A6G6ASX2</accession>
<proteinExistence type="predicted"/>
<dbReference type="EMBL" id="MK211783">
    <property type="protein sequence ID" value="QID25044.1"/>
    <property type="molecule type" value="Genomic_DNA"/>
</dbReference>
<protein>
    <submittedName>
        <fullName evidence="3">Site specific recombinase</fullName>
    </submittedName>
</protein>
<dbReference type="AlphaFoldDB" id="A0A6G6ASX2"/>
<evidence type="ECO:0000259" key="2">
    <source>
        <dbReference type="Pfam" id="PF14287"/>
    </source>
</evidence>
<evidence type="ECO:0000256" key="1">
    <source>
        <dbReference type="SAM" id="Coils"/>
    </source>
</evidence>
<keyword evidence="1" id="KW-0175">Coiled coil</keyword>
<evidence type="ECO:0000313" key="4">
    <source>
        <dbReference type="EMBL" id="QID25097.1"/>
    </source>
</evidence>
<feature type="coiled-coil region" evidence="1">
    <location>
        <begin position="42"/>
        <end position="76"/>
    </location>
</feature>
<dbReference type="InterPro" id="IPR025378">
    <property type="entry name" value="DUF4368"/>
</dbReference>
<name>A0A6G6ASX2_STRSU</name>
<feature type="domain" description="DUF4368" evidence="2">
    <location>
        <begin position="114"/>
        <end position="176"/>
    </location>
</feature>